<evidence type="ECO:0000313" key="4">
    <source>
        <dbReference type="Proteomes" id="UP000295390"/>
    </source>
</evidence>
<feature type="chain" id="PRO_5020919799" evidence="1">
    <location>
        <begin position="21"/>
        <end position="142"/>
    </location>
</feature>
<dbReference type="EMBL" id="SNYH01000001">
    <property type="protein sequence ID" value="TDQ29952.1"/>
    <property type="molecule type" value="Genomic_DNA"/>
</dbReference>
<feature type="signal peptide" evidence="1">
    <location>
        <begin position="1"/>
        <end position="20"/>
    </location>
</feature>
<proteinExistence type="predicted"/>
<dbReference type="Gene3D" id="2.40.128.520">
    <property type="match status" value="1"/>
</dbReference>
<name>A0A4V6PWA2_9FLAO</name>
<dbReference type="PANTHER" id="PTHR36919">
    <property type="entry name" value="BLR1215 PROTEIN"/>
    <property type="match status" value="1"/>
</dbReference>
<comment type="caution">
    <text evidence="3">The sequence shown here is derived from an EMBL/GenBank/DDBJ whole genome shotgun (WGS) entry which is preliminary data.</text>
</comment>
<sequence>MMKKTIFTLVLTAISFSINAQTIFGKWENRDEETNKVDSVIEVYEKDGKAYAKIVEITNKKRQKAVCDKCSGKRKNNPILGMNILTGLSKDGNEWSGGKILDPKNGKEYKCYIKLDGKDKLKIRGYIGFAAFGRTAYWHRKN</sequence>
<feature type="domain" description="DUF2147" evidence="2">
    <location>
        <begin position="25"/>
        <end position="140"/>
    </location>
</feature>
<dbReference type="PANTHER" id="PTHR36919:SF3">
    <property type="entry name" value="BLL5882 PROTEIN"/>
    <property type="match status" value="1"/>
</dbReference>
<keyword evidence="1" id="KW-0732">Signal</keyword>
<evidence type="ECO:0000313" key="3">
    <source>
        <dbReference type="EMBL" id="TDQ29952.1"/>
    </source>
</evidence>
<keyword evidence="4" id="KW-1185">Reference proteome</keyword>
<reference evidence="3 4" key="1">
    <citation type="submission" date="2019-03" db="EMBL/GenBank/DDBJ databases">
        <title>Genomic Encyclopedia of Type Strains, Phase III (KMG-III): the genomes of soil and plant-associated and newly described type strains.</title>
        <authorList>
            <person name="Whitman W."/>
        </authorList>
    </citation>
    <scope>NUCLEOTIDE SEQUENCE [LARGE SCALE GENOMIC DNA]</scope>
    <source>
        <strain evidence="3 4">CECT 8283</strain>
    </source>
</reference>
<organism evidence="3 4">
    <name type="scientific">Tenacibaculum caenipelagi</name>
    <dbReference type="NCBI Taxonomy" id="1325435"/>
    <lineage>
        <taxon>Bacteria</taxon>
        <taxon>Pseudomonadati</taxon>
        <taxon>Bacteroidota</taxon>
        <taxon>Flavobacteriia</taxon>
        <taxon>Flavobacteriales</taxon>
        <taxon>Flavobacteriaceae</taxon>
        <taxon>Tenacibaculum</taxon>
    </lineage>
</organism>
<dbReference type="Proteomes" id="UP000295390">
    <property type="component" value="Unassembled WGS sequence"/>
</dbReference>
<protein>
    <submittedName>
        <fullName evidence="3">Uncharacterized protein DUF2147</fullName>
    </submittedName>
</protein>
<dbReference type="AlphaFoldDB" id="A0A4V6PWA2"/>
<gene>
    <name evidence="3" type="ORF">DFQ07_0282</name>
</gene>
<evidence type="ECO:0000256" key="1">
    <source>
        <dbReference type="SAM" id="SignalP"/>
    </source>
</evidence>
<evidence type="ECO:0000259" key="2">
    <source>
        <dbReference type="Pfam" id="PF09917"/>
    </source>
</evidence>
<accession>A0A4V6PWA2</accession>
<dbReference type="Pfam" id="PF09917">
    <property type="entry name" value="DUF2147"/>
    <property type="match status" value="1"/>
</dbReference>
<dbReference type="InterPro" id="IPR019223">
    <property type="entry name" value="DUF2147"/>
</dbReference>